<proteinExistence type="predicted"/>
<evidence type="ECO:0000313" key="1">
    <source>
        <dbReference type="EMBL" id="KAI3375815.1"/>
    </source>
</evidence>
<organism evidence="1 2">
    <name type="scientific">Scortum barcoo</name>
    <name type="common">barcoo grunter</name>
    <dbReference type="NCBI Taxonomy" id="214431"/>
    <lineage>
        <taxon>Eukaryota</taxon>
        <taxon>Metazoa</taxon>
        <taxon>Chordata</taxon>
        <taxon>Craniata</taxon>
        <taxon>Vertebrata</taxon>
        <taxon>Euteleostomi</taxon>
        <taxon>Actinopterygii</taxon>
        <taxon>Neopterygii</taxon>
        <taxon>Teleostei</taxon>
        <taxon>Neoteleostei</taxon>
        <taxon>Acanthomorphata</taxon>
        <taxon>Eupercaria</taxon>
        <taxon>Centrarchiformes</taxon>
        <taxon>Terapontoidei</taxon>
        <taxon>Terapontidae</taxon>
        <taxon>Scortum</taxon>
    </lineage>
</organism>
<keyword evidence="2" id="KW-1185">Reference proteome</keyword>
<evidence type="ECO:0000313" key="2">
    <source>
        <dbReference type="Proteomes" id="UP000831701"/>
    </source>
</evidence>
<sequence>MITDEQNNNDIRDRRKKPVMLFIHGGSYMEGTGNMFDASVLAAYGNVIVVTMNYRLGVLVCLPSSIPTFISIFISSPPALPPCPPFIPPPPASSALRVRPVQGVRGFLEQFILGFIVADGWRDFESLICTDERKKEEEEEEEEEEEGNQPLLKALCADTSVASPILFCSSGRKRQVSKCFLSTGDQSAKGNYGLLDQIQALRWLNENIGHFGGDPERITIFGSGAGASCVNLLILSHHSEGLFHRAIAQSGTAISSWSVNYQPLKYTKILARKVGCTYSETADLVDCLRRKNFRELVDQDIQPARYHIAFGPVVDGDVVPDDPEILMQQGEFLNYDILIGVNQGEGLKFVDDSEDNDGISAAAFDYTISNFVDNLYGYPEGKDILRETIKFMYTDWADRDNGDMRRKTLLALFTDHQWVAPAVATAKLHAEFQSPVYFYTFYHHCQTETRPEWADAAHGDEIPYVFGVPMIGATDLFPCNFSKNDVMLSAVVMTYWTNFAKTGDPNLPVPQDTKFIHTKPNRFEEVIWTKFNSKDKQYLHIGLKPRVRDNYRANKVAFWLELVPHLHSLHEELFPTTTRSPPGPGPGTHRPWPKTPGPRTTRHPYPTFPSDPEPEGSDRPHQDLFPGDTRDYSTELSVTVAVGASLLFLNILAFAALYYKRDKRHEMRRHRLSPQRGGPANDLAHSQEEEIMSLQMKHSEHDAHHDMEPLRLDCGRTIFSGPHARLTTH</sequence>
<name>A0ACB8X692_9TELE</name>
<dbReference type="Proteomes" id="UP000831701">
    <property type="component" value="Chromosome 2"/>
</dbReference>
<comment type="caution">
    <text evidence="1">The sequence shown here is derived from an EMBL/GenBank/DDBJ whole genome shotgun (WGS) entry which is preliminary data.</text>
</comment>
<reference evidence="1" key="1">
    <citation type="submission" date="2022-04" db="EMBL/GenBank/DDBJ databases">
        <title>Jade perch genome.</title>
        <authorList>
            <person name="Chao B."/>
        </authorList>
    </citation>
    <scope>NUCLEOTIDE SEQUENCE</scope>
    <source>
        <strain evidence="1">CB-2022</strain>
    </source>
</reference>
<accession>A0ACB8X692</accession>
<protein>
    <submittedName>
        <fullName evidence="1">Uncharacterized protein</fullName>
    </submittedName>
</protein>
<gene>
    <name evidence="1" type="ORF">L3Q82_004100</name>
</gene>
<dbReference type="EMBL" id="CM041532">
    <property type="protein sequence ID" value="KAI3375815.1"/>
    <property type="molecule type" value="Genomic_DNA"/>
</dbReference>